<sequence length="342" mass="36552">MKLLMRRLSVGMAAAIAAAGLLTGCAAPKPADTGKLSVFATTGYLADAVNHIAPEASVTTLIGPGGDPHTYQPTTQDIEMMQSADLTVWNGLHLEAHMTEQLEALGDKQFAAEDVLAERDLLGWDDENEPTATHDPHVWNSPENWQKVVMGVGEKFAEIDPANADTYRKNAATYRDEIGAAHADIAQMMATIPDDQRTLVTGHDAFEYFGHTYNLDVEATDLVSTEAELSAGEIRELADFIATHKVKTIFQDNQKNPQAITSLKEAVHAKGWEVQVSDEELYADSLGADSDVDTYLEVLMHNARVVTEGLGGKVPASTESAASAAHDAAPAVTATAGNSPAK</sequence>
<keyword evidence="9" id="KW-1185">Reference proteome</keyword>
<dbReference type="EMBL" id="JBHUNF010000010">
    <property type="protein sequence ID" value="MFD2675509.1"/>
    <property type="molecule type" value="Genomic_DNA"/>
</dbReference>
<keyword evidence="4 7" id="KW-0732">Signal</keyword>
<comment type="caution">
    <text evidence="8">The sequence shown here is derived from an EMBL/GenBank/DDBJ whole genome shotgun (WGS) entry which is preliminary data.</text>
</comment>
<keyword evidence="2 5" id="KW-0813">Transport</keyword>
<dbReference type="Gene3D" id="3.40.50.1980">
    <property type="entry name" value="Nitrogenase molybdenum iron protein domain"/>
    <property type="match status" value="2"/>
</dbReference>
<evidence type="ECO:0000256" key="3">
    <source>
        <dbReference type="ARBA" id="ARBA00022723"/>
    </source>
</evidence>
<protein>
    <submittedName>
        <fullName evidence="8">Metal ABC transporter substrate-binding protein</fullName>
    </submittedName>
</protein>
<dbReference type="PROSITE" id="PS51257">
    <property type="entry name" value="PROKAR_LIPOPROTEIN"/>
    <property type="match status" value="1"/>
</dbReference>
<dbReference type="PANTHER" id="PTHR42953">
    <property type="entry name" value="HIGH-AFFINITY ZINC UPTAKE SYSTEM PROTEIN ZNUA-RELATED"/>
    <property type="match status" value="1"/>
</dbReference>
<name>A0ABW5RM87_9MICO</name>
<evidence type="ECO:0000313" key="9">
    <source>
        <dbReference type="Proteomes" id="UP001597453"/>
    </source>
</evidence>
<dbReference type="Pfam" id="PF01297">
    <property type="entry name" value="ZnuA"/>
    <property type="match status" value="1"/>
</dbReference>
<feature type="region of interest" description="Disordered" evidence="6">
    <location>
        <begin position="315"/>
        <end position="342"/>
    </location>
</feature>
<dbReference type="PANTHER" id="PTHR42953:SF1">
    <property type="entry name" value="METAL-BINDING PROTEIN HI_0362-RELATED"/>
    <property type="match status" value="1"/>
</dbReference>
<evidence type="ECO:0000256" key="2">
    <source>
        <dbReference type="ARBA" id="ARBA00022448"/>
    </source>
</evidence>
<dbReference type="SUPFAM" id="SSF53807">
    <property type="entry name" value="Helical backbone' metal receptor"/>
    <property type="match status" value="1"/>
</dbReference>
<dbReference type="RefSeq" id="WP_222822384.1">
    <property type="nucleotide sequence ID" value="NZ_JBHUNF010000010.1"/>
</dbReference>
<evidence type="ECO:0000256" key="5">
    <source>
        <dbReference type="RuleBase" id="RU003512"/>
    </source>
</evidence>
<proteinExistence type="inferred from homology"/>
<comment type="similarity">
    <text evidence="5">Belongs to the bacterial solute-binding protein 9 family.</text>
</comment>
<evidence type="ECO:0000256" key="6">
    <source>
        <dbReference type="SAM" id="MobiDB-lite"/>
    </source>
</evidence>
<feature type="signal peptide" evidence="7">
    <location>
        <begin position="1"/>
        <end position="26"/>
    </location>
</feature>
<feature type="compositionally biased region" description="Low complexity" evidence="6">
    <location>
        <begin position="316"/>
        <end position="336"/>
    </location>
</feature>
<dbReference type="InterPro" id="IPR050492">
    <property type="entry name" value="Bact_metal-bind_prot9"/>
</dbReference>
<evidence type="ECO:0000256" key="4">
    <source>
        <dbReference type="ARBA" id="ARBA00022729"/>
    </source>
</evidence>
<evidence type="ECO:0000313" key="8">
    <source>
        <dbReference type="EMBL" id="MFD2675509.1"/>
    </source>
</evidence>
<accession>A0ABW5RM87</accession>
<dbReference type="InterPro" id="IPR006127">
    <property type="entry name" value="ZnuA-like"/>
</dbReference>
<evidence type="ECO:0000256" key="1">
    <source>
        <dbReference type="ARBA" id="ARBA00004196"/>
    </source>
</evidence>
<dbReference type="InterPro" id="IPR006128">
    <property type="entry name" value="Lipoprotein_PsaA-like"/>
</dbReference>
<comment type="subcellular location">
    <subcellularLocation>
        <location evidence="1">Cell envelope</location>
    </subcellularLocation>
</comment>
<organism evidence="8 9">
    <name type="scientific">Gulosibacter bifidus</name>
    <dbReference type="NCBI Taxonomy" id="272239"/>
    <lineage>
        <taxon>Bacteria</taxon>
        <taxon>Bacillati</taxon>
        <taxon>Actinomycetota</taxon>
        <taxon>Actinomycetes</taxon>
        <taxon>Micrococcales</taxon>
        <taxon>Microbacteriaceae</taxon>
        <taxon>Gulosibacter</taxon>
    </lineage>
</organism>
<dbReference type="PRINTS" id="PR00690">
    <property type="entry name" value="ADHESNFAMILY"/>
</dbReference>
<feature type="chain" id="PRO_5045144086" evidence="7">
    <location>
        <begin position="27"/>
        <end position="342"/>
    </location>
</feature>
<evidence type="ECO:0000256" key="7">
    <source>
        <dbReference type="SAM" id="SignalP"/>
    </source>
</evidence>
<dbReference type="PRINTS" id="PR00691">
    <property type="entry name" value="ADHESINB"/>
</dbReference>
<dbReference type="InterPro" id="IPR006129">
    <property type="entry name" value="AdhesinB"/>
</dbReference>
<keyword evidence="3" id="KW-0479">Metal-binding</keyword>
<dbReference type="Proteomes" id="UP001597453">
    <property type="component" value="Unassembled WGS sequence"/>
</dbReference>
<gene>
    <name evidence="8" type="ORF">ACFSUQ_09430</name>
</gene>
<reference evidence="9" key="1">
    <citation type="journal article" date="2019" name="Int. J. Syst. Evol. Microbiol.">
        <title>The Global Catalogue of Microorganisms (GCM) 10K type strain sequencing project: providing services to taxonomists for standard genome sequencing and annotation.</title>
        <authorList>
            <consortium name="The Broad Institute Genomics Platform"/>
            <consortium name="The Broad Institute Genome Sequencing Center for Infectious Disease"/>
            <person name="Wu L."/>
            <person name="Ma J."/>
        </authorList>
    </citation>
    <scope>NUCLEOTIDE SEQUENCE [LARGE SCALE GENOMIC DNA]</scope>
    <source>
        <strain evidence="9">TISTR 1511</strain>
    </source>
</reference>